<proteinExistence type="predicted"/>
<evidence type="ECO:0000259" key="2">
    <source>
        <dbReference type="Pfam" id="PF01747"/>
    </source>
</evidence>
<dbReference type="InterPro" id="IPR024951">
    <property type="entry name" value="Sulfurylase_cat_dom"/>
</dbReference>
<dbReference type="RefSeq" id="WP_025803695.1">
    <property type="nucleotide sequence ID" value="NZ_CP053842.1"/>
</dbReference>
<keyword evidence="3" id="KW-0808">Transferase</keyword>
<dbReference type="Gene3D" id="3.10.400.10">
    <property type="entry name" value="Sulfate adenylyltransferase"/>
    <property type="match status" value="1"/>
</dbReference>
<protein>
    <submittedName>
        <fullName evidence="3">Sulfate adenylyltransferase</fullName>
    </submittedName>
</protein>
<dbReference type="Gene3D" id="3.40.50.620">
    <property type="entry name" value="HUPs"/>
    <property type="match status" value="1"/>
</dbReference>
<feature type="domain" description="Sulphate adenylyltransferase catalytic" evidence="2">
    <location>
        <begin position="136"/>
        <end position="342"/>
    </location>
</feature>
<dbReference type="PANTHER" id="PTHR43509">
    <property type="match status" value="1"/>
</dbReference>
<dbReference type="Pfam" id="PF01747">
    <property type="entry name" value="ATP-sulfurylase"/>
    <property type="match status" value="1"/>
</dbReference>
<accession>A0A7M1LGS5</accession>
<name>A0A7M1LGS5_9BACT</name>
<sequence length="388" mass="44506">MASKNITISSEIYGLLKLIKNQILSKFNTLMDEAQIDEVVSTSRLNGELIPYAYIFAPAGESNQSIVKKANLGDEIELLLDEKPVGKIYVNSSFKHKNYWNYFSIFEANAIATTPKNEKKWCLSGEIEIYNDALEKQKKDFLAIKKELNLQKVTALMLSANPFHRVHERLIRLTIDKADFVLLFLIKSLKEDALEYELRRKTLEYFVDKFLPKDRVKIILFSNTTLFCDHKNPELECIAACNFGANKVIIGQNHGSIGMFYDENQPQTIVDKVRANLDVEILVMPEFVYCNECGTIVSSKTCPHGAHHHVKYNSDAIIELLRAGILPPMILMRKEISAIILSEIHKNRFKNLQNVYDKLFPNNGILETHTEFDFYKELAKLYQTTSLI</sequence>
<reference evidence="3 4" key="1">
    <citation type="submission" date="2020-10" db="EMBL/GenBank/DDBJ databases">
        <title>Campylobacter and Helicobacter PacBio genomes.</title>
        <authorList>
            <person name="Lane C."/>
        </authorList>
    </citation>
    <scope>NUCLEOTIDE SEQUENCE [LARGE SCALE GENOMIC DNA]</scope>
    <source>
        <strain evidence="3 4">2016D-0077</strain>
    </source>
</reference>
<dbReference type="SUPFAM" id="SSF52374">
    <property type="entry name" value="Nucleotidylyl transferase"/>
    <property type="match status" value="1"/>
</dbReference>
<dbReference type="AlphaFoldDB" id="A0A7M1LGS5"/>
<evidence type="ECO:0000256" key="1">
    <source>
        <dbReference type="ARBA" id="ARBA00005048"/>
    </source>
</evidence>
<dbReference type="InterPro" id="IPR014729">
    <property type="entry name" value="Rossmann-like_a/b/a_fold"/>
</dbReference>
<dbReference type="SUPFAM" id="SSF88697">
    <property type="entry name" value="PUA domain-like"/>
    <property type="match status" value="1"/>
</dbReference>
<dbReference type="EMBL" id="CP063078">
    <property type="protein sequence ID" value="QOQ86695.1"/>
    <property type="molecule type" value="Genomic_DNA"/>
</dbReference>
<keyword evidence="3" id="KW-0548">Nucleotidyltransferase</keyword>
<dbReference type="Proteomes" id="UP000594749">
    <property type="component" value="Chromosome"/>
</dbReference>
<organism evidence="3 4">
    <name type="scientific">Campylobacter corcagiensis</name>
    <dbReference type="NCBI Taxonomy" id="1448857"/>
    <lineage>
        <taxon>Bacteria</taxon>
        <taxon>Pseudomonadati</taxon>
        <taxon>Campylobacterota</taxon>
        <taxon>Epsilonproteobacteria</taxon>
        <taxon>Campylobacterales</taxon>
        <taxon>Campylobacteraceae</taxon>
        <taxon>Campylobacter</taxon>
    </lineage>
</organism>
<evidence type="ECO:0000313" key="4">
    <source>
        <dbReference type="Proteomes" id="UP000594749"/>
    </source>
</evidence>
<keyword evidence="4" id="KW-1185">Reference proteome</keyword>
<gene>
    <name evidence="3" type="ORF">IMC76_05560</name>
</gene>
<dbReference type="GO" id="GO:0004781">
    <property type="term" value="F:sulfate adenylyltransferase (ATP) activity"/>
    <property type="evidence" value="ECO:0007669"/>
    <property type="project" value="InterPro"/>
</dbReference>
<dbReference type="PANTHER" id="PTHR43509:SF1">
    <property type="entry name" value="SULFATE ADENYLYLTRANSFERASE"/>
    <property type="match status" value="1"/>
</dbReference>
<evidence type="ECO:0000313" key="3">
    <source>
        <dbReference type="EMBL" id="QOQ86695.1"/>
    </source>
</evidence>
<dbReference type="InterPro" id="IPR015947">
    <property type="entry name" value="PUA-like_sf"/>
</dbReference>
<dbReference type="OrthoDB" id="9804504at2"/>
<comment type="pathway">
    <text evidence="1">Sulfur metabolism; hydrogen sulfide biosynthesis; sulfite from sulfate: step 1/3.</text>
</comment>